<evidence type="ECO:0000313" key="2">
    <source>
        <dbReference type="EMBL" id="PZE20026.1"/>
    </source>
</evidence>
<dbReference type="PANTHER" id="PTHR38591">
    <property type="entry name" value="HYDROLASE"/>
    <property type="match status" value="1"/>
</dbReference>
<protein>
    <recommendedName>
        <fullName evidence="1">AttH domain-containing protein</fullName>
    </recommendedName>
</protein>
<dbReference type="Pfam" id="PF07143">
    <property type="entry name" value="CrtC"/>
    <property type="match status" value="1"/>
</dbReference>
<dbReference type="SUPFAM" id="SSF159245">
    <property type="entry name" value="AttH-like"/>
    <property type="match status" value="1"/>
</dbReference>
<dbReference type="InterPro" id="IPR023374">
    <property type="entry name" value="AttH-like_dom_sf"/>
</dbReference>
<evidence type="ECO:0000313" key="3">
    <source>
        <dbReference type="Proteomes" id="UP000214746"/>
    </source>
</evidence>
<gene>
    <name evidence="2" type="ORF">CBW46_015205</name>
</gene>
<dbReference type="OrthoDB" id="9770826at2"/>
<sequence length="363" mass="40672">MWLVNHDDGSIKFPRDAAPHPFANLEWWYCYAFLTGAQGNRYALMASFFRIGELPVLKGHYLIHSLLRVNDKRSRSESAWDCRLALQLAGLYLPMYHIMNAITKKQQTTGTRRNRNSTPQWLENVTVQSHPTRLKYGRSELTFADDLTSHFHLQLSGGATRASLHFAPVKPVAIIDAQGSMNGLQYYSVTRNTVTGELYHADTGVTEPVSGEGWFDHQWGRNYGLIQGTGWDWFGLQLDDGRDVLINRLRAADSAAPAPPTAILIGKDGAMTRSHNVTLEPLAHWQSLYTGVRYPVEWRISLPDLAIELHVTPLAKSQEIPIIGPMRAIWEGACKVSGHSRSEKGVRILINGHGFTELVGYAD</sequence>
<evidence type="ECO:0000259" key="1">
    <source>
        <dbReference type="Pfam" id="PF07143"/>
    </source>
</evidence>
<dbReference type="AlphaFoldDB" id="A0A2W1NQL5"/>
<dbReference type="Proteomes" id="UP000214746">
    <property type="component" value="Unassembled WGS sequence"/>
</dbReference>
<keyword evidence="3" id="KW-1185">Reference proteome</keyword>
<name>A0A2W1NQL5_PAEXE</name>
<dbReference type="PANTHER" id="PTHR38591:SF1">
    <property type="entry name" value="BLL1000 PROTEIN"/>
    <property type="match status" value="1"/>
</dbReference>
<dbReference type="InterPro" id="IPR010791">
    <property type="entry name" value="AttH_dom"/>
</dbReference>
<feature type="domain" description="AttH" evidence="1">
    <location>
        <begin position="26"/>
        <end position="220"/>
    </location>
</feature>
<accession>A0A2W1NQL5</accession>
<comment type="caution">
    <text evidence="2">The sequence shown here is derived from an EMBL/GenBank/DDBJ whole genome shotgun (WGS) entry which is preliminary data.</text>
</comment>
<organism evidence="2 3">
    <name type="scientific">Paenibacillus xerothermodurans</name>
    <dbReference type="NCBI Taxonomy" id="1977292"/>
    <lineage>
        <taxon>Bacteria</taxon>
        <taxon>Bacillati</taxon>
        <taxon>Bacillota</taxon>
        <taxon>Bacilli</taxon>
        <taxon>Bacillales</taxon>
        <taxon>Paenibacillaceae</taxon>
        <taxon>Paenibacillus</taxon>
    </lineage>
</organism>
<proteinExistence type="predicted"/>
<reference evidence="2" key="1">
    <citation type="submission" date="2018-06" db="EMBL/GenBank/DDBJ databases">
        <title>Paenibacillus xerothermodurans sp. nov. an extremely dry heat resistant spore forming bacterium isolated from the soil of Cape Canaveral, Florida.</title>
        <authorList>
            <person name="Seuylemezian A."/>
            <person name="Kaur N."/>
            <person name="Patil P."/>
            <person name="Patil P."/>
            <person name="Mayilraj S."/>
            <person name="Vaishampayan P."/>
        </authorList>
    </citation>
    <scope>NUCLEOTIDE SEQUENCE [LARGE SCALE GENOMIC DNA]</scope>
    <source>
        <strain evidence="2">ATCC 27380</strain>
    </source>
</reference>
<dbReference type="Pfam" id="PF17186">
    <property type="entry name" value="Lipocalin_9"/>
    <property type="match status" value="1"/>
</dbReference>
<dbReference type="Gene3D" id="2.40.370.10">
    <property type="entry name" value="AttH-like domain"/>
    <property type="match status" value="2"/>
</dbReference>
<dbReference type="EMBL" id="NHRJ02000010">
    <property type="protein sequence ID" value="PZE20026.1"/>
    <property type="molecule type" value="Genomic_DNA"/>
</dbReference>